<protein>
    <recommendedName>
        <fullName evidence="4">DUF4309 domain-containing protein</fullName>
    </recommendedName>
</protein>
<name>A0A845SYE4_9FIRM</name>
<dbReference type="EMBL" id="VIQT01000010">
    <property type="protein sequence ID" value="NDO39292.1"/>
    <property type="molecule type" value="Genomic_DNA"/>
</dbReference>
<evidence type="ECO:0000256" key="1">
    <source>
        <dbReference type="SAM" id="SignalP"/>
    </source>
</evidence>
<dbReference type="AlphaFoldDB" id="A0A845SYE4"/>
<feature type="chain" id="PRO_5032548304" description="DUF4309 domain-containing protein" evidence="1">
    <location>
        <begin position="27"/>
        <end position="167"/>
    </location>
</feature>
<keyword evidence="1" id="KW-0732">Signal</keyword>
<dbReference type="PROSITE" id="PS51257">
    <property type="entry name" value="PROKAR_LIPOPROTEIN"/>
    <property type="match status" value="1"/>
</dbReference>
<gene>
    <name evidence="2" type="ORF">FMM72_08480</name>
</gene>
<evidence type="ECO:0000313" key="3">
    <source>
        <dbReference type="Proteomes" id="UP000462501"/>
    </source>
</evidence>
<reference evidence="2 3" key="1">
    <citation type="submission" date="2019-06" db="EMBL/GenBank/DDBJ databases">
        <title>Draft genome sequences of 15 bacterial species constituting the stable defined intestinal microbiota of the GM15 gnotobiotic mouse model.</title>
        <authorList>
            <person name="Elie C."/>
            <person name="Mathieu A."/>
            <person name="Saliou A."/>
            <person name="Darnaud M."/>
            <person name="Leulier F."/>
            <person name="Tamellini A."/>
        </authorList>
    </citation>
    <scope>NUCLEOTIDE SEQUENCE [LARGE SCALE GENOMIC DNA]</scope>
    <source>
        <strain evidence="2 3">JM4-15</strain>
    </source>
</reference>
<feature type="signal peptide" evidence="1">
    <location>
        <begin position="1"/>
        <end position="26"/>
    </location>
</feature>
<accession>A0A845SYE4</accession>
<dbReference type="RefSeq" id="WP_162221180.1">
    <property type="nucleotide sequence ID" value="NZ_JANJZM010000001.1"/>
</dbReference>
<evidence type="ECO:0000313" key="2">
    <source>
        <dbReference type="EMBL" id="NDO39292.1"/>
    </source>
</evidence>
<evidence type="ECO:0008006" key="4">
    <source>
        <dbReference type="Google" id="ProtNLM"/>
    </source>
</evidence>
<sequence>MRKSFLLLFCSIAMLLAFSGCRGTVAAGFSESDLALTVAGKEYHTRDNIETVMEVLGDGYQYAEGRSCDYDGLDKTYTYEAATFYTNPLTEGDLLAEIYSESPETSTSKGISPGATKADVLAAYGDPTEQDEYILIYRASEEIGSPSLCFELEGDTVTAVFLTVDPV</sequence>
<organism evidence="2 3">
    <name type="scientific">Anaerotruncus colihominis</name>
    <dbReference type="NCBI Taxonomy" id="169435"/>
    <lineage>
        <taxon>Bacteria</taxon>
        <taxon>Bacillati</taxon>
        <taxon>Bacillota</taxon>
        <taxon>Clostridia</taxon>
        <taxon>Eubacteriales</taxon>
        <taxon>Oscillospiraceae</taxon>
        <taxon>Anaerotruncus</taxon>
    </lineage>
</organism>
<proteinExistence type="predicted"/>
<dbReference type="Proteomes" id="UP000462501">
    <property type="component" value="Unassembled WGS sequence"/>
</dbReference>
<comment type="caution">
    <text evidence="2">The sequence shown here is derived from an EMBL/GenBank/DDBJ whole genome shotgun (WGS) entry which is preliminary data.</text>
</comment>